<dbReference type="EMBL" id="KN824304">
    <property type="protein sequence ID" value="KIM26697.1"/>
    <property type="molecule type" value="Genomic_DNA"/>
</dbReference>
<accession>A0A0C2XC30</accession>
<reference evidence="13" key="2">
    <citation type="submission" date="2015-01" db="EMBL/GenBank/DDBJ databases">
        <title>Evolutionary Origins and Diversification of the Mycorrhizal Mutualists.</title>
        <authorList>
            <consortium name="DOE Joint Genome Institute"/>
            <consortium name="Mycorrhizal Genomics Consortium"/>
            <person name="Kohler A."/>
            <person name="Kuo A."/>
            <person name="Nagy L.G."/>
            <person name="Floudas D."/>
            <person name="Copeland A."/>
            <person name="Barry K.W."/>
            <person name="Cichocki N."/>
            <person name="Veneault-Fourrey C."/>
            <person name="LaButti K."/>
            <person name="Lindquist E.A."/>
            <person name="Lipzen A."/>
            <person name="Lundell T."/>
            <person name="Morin E."/>
            <person name="Murat C."/>
            <person name="Riley R."/>
            <person name="Ohm R."/>
            <person name="Sun H."/>
            <person name="Tunlid A."/>
            <person name="Henrissat B."/>
            <person name="Grigoriev I.V."/>
            <person name="Hibbett D.S."/>
            <person name="Martin F."/>
        </authorList>
    </citation>
    <scope>NUCLEOTIDE SEQUENCE [LARGE SCALE GENOMIC DNA]</scope>
    <source>
        <strain evidence="13">MAFF 305830</strain>
    </source>
</reference>
<dbReference type="InterPro" id="IPR014052">
    <property type="entry name" value="DNA_primase_ssu_euk/arc"/>
</dbReference>
<dbReference type="GO" id="GO:0046872">
    <property type="term" value="F:metal ion binding"/>
    <property type="evidence" value="ECO:0007669"/>
    <property type="project" value="UniProtKB-KW"/>
</dbReference>
<evidence type="ECO:0000256" key="4">
    <source>
        <dbReference type="ARBA" id="ARBA00022679"/>
    </source>
</evidence>
<feature type="compositionally biased region" description="Acidic residues" evidence="11">
    <location>
        <begin position="301"/>
        <end position="313"/>
    </location>
</feature>
<keyword evidence="8" id="KW-0862">Zinc</keyword>
<keyword evidence="7" id="KW-0479">Metal-binding</keyword>
<dbReference type="Gene3D" id="3.90.920.10">
    <property type="entry name" value="DNA primase, PRIM domain"/>
    <property type="match status" value="1"/>
</dbReference>
<keyword evidence="13" id="KW-1185">Reference proteome</keyword>
<dbReference type="NCBIfam" id="TIGR00335">
    <property type="entry name" value="primase_sml"/>
    <property type="match status" value="1"/>
</dbReference>
<dbReference type="STRING" id="933852.A0A0C2XC30"/>
<dbReference type="InterPro" id="IPR002755">
    <property type="entry name" value="DNA_primase_S"/>
</dbReference>
<reference evidence="12 13" key="1">
    <citation type="submission" date="2014-04" db="EMBL/GenBank/DDBJ databases">
        <authorList>
            <consortium name="DOE Joint Genome Institute"/>
            <person name="Kuo A."/>
            <person name="Zuccaro A."/>
            <person name="Kohler A."/>
            <person name="Nagy L.G."/>
            <person name="Floudas D."/>
            <person name="Copeland A."/>
            <person name="Barry K.W."/>
            <person name="Cichocki N."/>
            <person name="Veneault-Fourrey C."/>
            <person name="LaButti K."/>
            <person name="Lindquist E.A."/>
            <person name="Lipzen A."/>
            <person name="Lundell T."/>
            <person name="Morin E."/>
            <person name="Murat C."/>
            <person name="Sun H."/>
            <person name="Tunlid A."/>
            <person name="Henrissat B."/>
            <person name="Grigoriev I.V."/>
            <person name="Hibbett D.S."/>
            <person name="Martin F."/>
            <person name="Nordberg H.P."/>
            <person name="Cantor M.N."/>
            <person name="Hua S.X."/>
        </authorList>
    </citation>
    <scope>NUCLEOTIDE SEQUENCE [LARGE SCALE GENOMIC DNA]</scope>
    <source>
        <strain evidence="12 13">MAFF 305830</strain>
    </source>
</reference>
<proteinExistence type="inferred from homology"/>
<sequence length="464" mass="52566">MAGNDDAIALDPKSPEVMTSFYQRLYPFKTVFTWLSHSVSNPGGTNDGTTGNGLSGRGPVPAWTHREFAFTLQNDAYLRYLSFNDADELKKQVIKLVPQRFEVGAIYNAKPRDKKTLPPGRLQPTRRELVFDIDMTDYDSIRQCCSGGAVCKRCWGFIAAAVTVLDRSLRRDFGFSLLLWVYSGRRGIHCWVSDESAMQLTDDQRRAIMGWLEVIKGGKEMVKKVNVRGGRGDSAGGPLPLPPSLEEALGILSSEFFIPLILQDQDVFRKRKEGWDVLLDLIPDKEVRSRLESKWAAQAEIEMEDDDDDEETQSNEVRKSEKKWEDLKKEIKGVPKGTPRRQALTAAMEDIVLQYTYPRIDAEVSKHRNHLLKAPFCVHPGTGRVCVPVDPLRVNEFDPAKVPSVGQLLGELDALAGSAEVDELDWEQTSMKPYVEMMEEHNRRILQASRERKMMSEGRKDMSW</sequence>
<protein>
    <recommendedName>
        <fullName evidence="10">DNA primase</fullName>
        <ecNumber evidence="10">2.7.7.-</ecNumber>
    </recommendedName>
</protein>
<dbReference type="PANTHER" id="PTHR10536">
    <property type="entry name" value="DNA PRIMASE SMALL SUBUNIT"/>
    <property type="match status" value="1"/>
</dbReference>
<evidence type="ECO:0000313" key="12">
    <source>
        <dbReference type="EMBL" id="KIM26697.1"/>
    </source>
</evidence>
<dbReference type="CDD" id="cd04860">
    <property type="entry name" value="AE_Prim_S"/>
    <property type="match status" value="1"/>
</dbReference>
<keyword evidence="4 10" id="KW-0808">Transferase</keyword>
<evidence type="ECO:0000256" key="6">
    <source>
        <dbReference type="ARBA" id="ARBA00022705"/>
    </source>
</evidence>
<evidence type="ECO:0000256" key="11">
    <source>
        <dbReference type="SAM" id="MobiDB-lite"/>
    </source>
</evidence>
<dbReference type="GO" id="GO:0005658">
    <property type="term" value="C:alpha DNA polymerase:primase complex"/>
    <property type="evidence" value="ECO:0007669"/>
    <property type="project" value="UniProtKB-ARBA"/>
</dbReference>
<dbReference type="Pfam" id="PF01896">
    <property type="entry name" value="DNA_primase_S"/>
    <property type="match status" value="1"/>
</dbReference>
<dbReference type="SUPFAM" id="SSF56747">
    <property type="entry name" value="Prim-pol domain"/>
    <property type="match status" value="1"/>
</dbReference>
<dbReference type="OrthoDB" id="19606at2759"/>
<evidence type="ECO:0000256" key="2">
    <source>
        <dbReference type="ARBA" id="ARBA00022478"/>
    </source>
</evidence>
<dbReference type="EC" id="2.7.7.-" evidence="10"/>
<organism evidence="12 13">
    <name type="scientific">Serendipita vermifera MAFF 305830</name>
    <dbReference type="NCBI Taxonomy" id="933852"/>
    <lineage>
        <taxon>Eukaryota</taxon>
        <taxon>Fungi</taxon>
        <taxon>Dikarya</taxon>
        <taxon>Basidiomycota</taxon>
        <taxon>Agaricomycotina</taxon>
        <taxon>Agaricomycetes</taxon>
        <taxon>Sebacinales</taxon>
        <taxon>Serendipitaceae</taxon>
        <taxon>Serendipita</taxon>
    </lineage>
</organism>
<evidence type="ECO:0000256" key="7">
    <source>
        <dbReference type="ARBA" id="ARBA00022723"/>
    </source>
</evidence>
<dbReference type="HOGENOM" id="CLU_028288_3_2_1"/>
<evidence type="ECO:0000256" key="9">
    <source>
        <dbReference type="ARBA" id="ARBA00023163"/>
    </source>
</evidence>
<dbReference type="AlphaFoldDB" id="A0A0C2XC30"/>
<name>A0A0C2XC30_SERVB</name>
<gene>
    <name evidence="12" type="ORF">M408DRAFT_330457</name>
</gene>
<evidence type="ECO:0000256" key="10">
    <source>
        <dbReference type="RuleBase" id="RU003514"/>
    </source>
</evidence>
<evidence type="ECO:0000256" key="1">
    <source>
        <dbReference type="ARBA" id="ARBA00009762"/>
    </source>
</evidence>
<keyword evidence="3 10" id="KW-0639">Primosome</keyword>
<dbReference type="GO" id="GO:0003899">
    <property type="term" value="F:DNA-directed RNA polymerase activity"/>
    <property type="evidence" value="ECO:0007669"/>
    <property type="project" value="InterPro"/>
</dbReference>
<feature type="region of interest" description="Disordered" evidence="11">
    <location>
        <begin position="299"/>
        <end position="322"/>
    </location>
</feature>
<keyword evidence="9" id="KW-0804">Transcription</keyword>
<comment type="similarity">
    <text evidence="1 10">Belongs to the eukaryotic-type primase small subunit family.</text>
</comment>
<evidence type="ECO:0000313" key="13">
    <source>
        <dbReference type="Proteomes" id="UP000054097"/>
    </source>
</evidence>
<evidence type="ECO:0000256" key="3">
    <source>
        <dbReference type="ARBA" id="ARBA00022515"/>
    </source>
</evidence>
<keyword evidence="5" id="KW-0548">Nucleotidyltransferase</keyword>
<keyword evidence="6 10" id="KW-0235">DNA replication</keyword>
<dbReference type="FunFam" id="3.90.920.10:FF:000003">
    <property type="entry name" value="DNA primase"/>
    <property type="match status" value="1"/>
</dbReference>
<evidence type="ECO:0000256" key="8">
    <source>
        <dbReference type="ARBA" id="ARBA00022833"/>
    </source>
</evidence>
<keyword evidence="2 10" id="KW-0240">DNA-directed RNA polymerase</keyword>
<dbReference type="GO" id="GO:0006269">
    <property type="term" value="P:DNA replication, synthesis of primer"/>
    <property type="evidence" value="ECO:0007669"/>
    <property type="project" value="UniProtKB-KW"/>
</dbReference>
<dbReference type="Proteomes" id="UP000054097">
    <property type="component" value="Unassembled WGS sequence"/>
</dbReference>
<evidence type="ECO:0000256" key="5">
    <source>
        <dbReference type="ARBA" id="ARBA00022695"/>
    </source>
</evidence>